<dbReference type="Pfam" id="PF09694">
    <property type="entry name" value="Gcw_chp"/>
    <property type="match status" value="1"/>
</dbReference>
<name>A0ABS9K8C9_9BACT</name>
<reference evidence="1" key="1">
    <citation type="submission" date="2022-01" db="EMBL/GenBank/DDBJ databases">
        <authorList>
            <person name="Wang Y."/>
        </authorList>
    </citation>
    <scope>NUCLEOTIDE SEQUENCE</scope>
    <source>
        <strain evidence="1">WB101</strain>
    </source>
</reference>
<gene>
    <name evidence="1" type="ORF">L6773_00970</name>
</gene>
<keyword evidence="2" id="KW-1185">Reference proteome</keyword>
<evidence type="ECO:0000313" key="1">
    <source>
        <dbReference type="EMBL" id="MCG2587117.1"/>
    </source>
</evidence>
<comment type="caution">
    <text evidence="1">The sequence shown here is derived from an EMBL/GenBank/DDBJ whole genome shotgun (WGS) entry which is preliminary data.</text>
</comment>
<protein>
    <recommendedName>
        <fullName evidence="3">Outer membrane protein beta-barrel domain-containing protein</fullName>
    </recommendedName>
</protein>
<accession>A0ABS9K8C9</accession>
<dbReference type="InterPro" id="IPR010239">
    <property type="entry name" value="CHP02001"/>
</dbReference>
<sequence length="223" mass="23438">MKLTKLLKSLLLTVVLTVIIGSTVAVKNVQAQELSPGVDFYSTYVWRGVAYSGPSVQPYVDFTAGGFTLGAWGSQGIDGNAGSPGFQEMDLYASYDFDFGLSLGITDYYYPGSLYFDGESHAFELNGGFSSGDFSISANYILNEAAGAGSAGGDTYFELGYGPVFVGGGDGWHSTDGDFAIVNVGVGASKEIQITDSFSLPISGAVVLNPDTEQFYILAGFSL</sequence>
<proteinExistence type="predicted"/>
<dbReference type="EMBL" id="JAKLWS010000001">
    <property type="protein sequence ID" value="MCG2587117.1"/>
    <property type="molecule type" value="Genomic_DNA"/>
</dbReference>
<evidence type="ECO:0000313" key="2">
    <source>
        <dbReference type="Proteomes" id="UP001165366"/>
    </source>
</evidence>
<dbReference type="Proteomes" id="UP001165366">
    <property type="component" value="Unassembled WGS sequence"/>
</dbReference>
<organism evidence="1 2">
    <name type="scientific">Rhodohalobacter sulfatireducens</name>
    <dbReference type="NCBI Taxonomy" id="2911366"/>
    <lineage>
        <taxon>Bacteria</taxon>
        <taxon>Pseudomonadati</taxon>
        <taxon>Balneolota</taxon>
        <taxon>Balneolia</taxon>
        <taxon>Balneolales</taxon>
        <taxon>Balneolaceae</taxon>
        <taxon>Rhodohalobacter</taxon>
    </lineage>
</organism>
<reference evidence="1" key="2">
    <citation type="submission" date="2024-05" db="EMBL/GenBank/DDBJ databases">
        <title>Rhodohalobacter halophilus gen. nov., sp. nov., a moderately halophilic member of the family Balneolaceae.</title>
        <authorList>
            <person name="Xia J."/>
        </authorList>
    </citation>
    <scope>NUCLEOTIDE SEQUENCE</scope>
    <source>
        <strain evidence="1">WB101</strain>
    </source>
</reference>
<evidence type="ECO:0008006" key="3">
    <source>
        <dbReference type="Google" id="ProtNLM"/>
    </source>
</evidence>
<dbReference type="RefSeq" id="WP_237851963.1">
    <property type="nucleotide sequence ID" value="NZ_JAKLWS010000001.1"/>
</dbReference>